<dbReference type="InterPro" id="IPR051678">
    <property type="entry name" value="AGP_Transferase"/>
</dbReference>
<dbReference type="InterPro" id="IPR011009">
    <property type="entry name" value="Kinase-like_dom_sf"/>
</dbReference>
<dbReference type="Pfam" id="PF01636">
    <property type="entry name" value="APH"/>
    <property type="match status" value="1"/>
</dbReference>
<protein>
    <submittedName>
        <fullName evidence="2">Aminoglycoside phosphotransferase family protein</fullName>
    </submittedName>
</protein>
<organism evidence="2 3">
    <name type="scientific">Agromyces archimandritae</name>
    <dbReference type="NCBI Taxonomy" id="2781962"/>
    <lineage>
        <taxon>Bacteria</taxon>
        <taxon>Bacillati</taxon>
        <taxon>Actinomycetota</taxon>
        <taxon>Actinomycetes</taxon>
        <taxon>Micrococcales</taxon>
        <taxon>Microbacteriaceae</taxon>
        <taxon>Agromyces</taxon>
    </lineage>
</organism>
<evidence type="ECO:0000313" key="3">
    <source>
        <dbReference type="Proteomes" id="UP000671914"/>
    </source>
</evidence>
<dbReference type="SUPFAM" id="SSF56112">
    <property type="entry name" value="Protein kinase-like (PK-like)"/>
    <property type="match status" value="1"/>
</dbReference>
<feature type="domain" description="Aminoglycoside phosphotransferase" evidence="1">
    <location>
        <begin position="31"/>
        <end position="278"/>
    </location>
</feature>
<dbReference type="EMBL" id="CP071696">
    <property type="protein sequence ID" value="QTX03314.1"/>
    <property type="molecule type" value="Genomic_DNA"/>
</dbReference>
<proteinExistence type="predicted"/>
<dbReference type="PANTHER" id="PTHR21310">
    <property type="entry name" value="AMINOGLYCOSIDE PHOSPHOTRANSFERASE-RELATED-RELATED"/>
    <property type="match status" value="1"/>
</dbReference>
<keyword evidence="3" id="KW-1185">Reference proteome</keyword>
<dbReference type="InterPro" id="IPR002575">
    <property type="entry name" value="Aminoglycoside_PTrfase"/>
</dbReference>
<dbReference type="Proteomes" id="UP000671914">
    <property type="component" value="Chromosome"/>
</dbReference>
<dbReference type="CDD" id="cd05155">
    <property type="entry name" value="APH_ChoK_like_1"/>
    <property type="match status" value="1"/>
</dbReference>
<accession>A0A975FJV1</accession>
<dbReference type="KEGG" id="aarc:G127AT_07905"/>
<dbReference type="AlphaFoldDB" id="A0A975FJV1"/>
<dbReference type="PANTHER" id="PTHR21310:SF42">
    <property type="entry name" value="BIFUNCTIONAL AAC_APH"/>
    <property type="match status" value="1"/>
</dbReference>
<gene>
    <name evidence="2" type="ORF">G127AT_07905</name>
</gene>
<name>A0A975FJV1_9MICO</name>
<evidence type="ECO:0000259" key="1">
    <source>
        <dbReference type="Pfam" id="PF01636"/>
    </source>
</evidence>
<sequence length="311" mass="32383">MAEAPEADVPVDHAVASRLVREQHPDLAGPLRLVASGWDNMVYRLGSDLAVRMPRRAAAVPLLLNEQRWLPVLAPVLPVPIPAPIRVGRPGAGYPYPWSVVPWMPGESALSVSAGERLPLAAPIAEFLIALHTPAPADAPVNPWRGRPLAERDAFYRERFASGGVPAADELLAIWERGLAAPVWPGPPVWVHGDMHPGNLLVDEVVPGVDAAGLDPAGSPVRLSAVIDFGDLTGGDPAADFVIAWLGFDASGRAAFREALAAAGHPAADDAGWARAHALAAGIASSLAITTSGDGPMARMARSAVAEVLAG</sequence>
<dbReference type="Gene3D" id="3.90.1200.10">
    <property type="match status" value="1"/>
</dbReference>
<dbReference type="RefSeq" id="WP_210895768.1">
    <property type="nucleotide sequence ID" value="NZ_CP071696.1"/>
</dbReference>
<reference evidence="2" key="1">
    <citation type="submission" date="2021-03" db="EMBL/GenBank/DDBJ databases">
        <title>Agromyces archimandritus sp. nov., isolated from the cockroach Archimandrita tessellata.</title>
        <authorList>
            <person name="Guzman J."/>
            <person name="Ortuzar M."/>
            <person name="Poehlein A."/>
            <person name="Daniel R."/>
            <person name="Trujillo M."/>
            <person name="Vilcinskas A."/>
        </authorList>
    </citation>
    <scope>NUCLEOTIDE SEQUENCE</scope>
    <source>
        <strain evidence="2">G127AT</strain>
    </source>
</reference>
<evidence type="ECO:0000313" key="2">
    <source>
        <dbReference type="EMBL" id="QTX03314.1"/>
    </source>
</evidence>
<dbReference type="Gene3D" id="3.30.200.20">
    <property type="entry name" value="Phosphorylase Kinase, domain 1"/>
    <property type="match status" value="1"/>
</dbReference>